<evidence type="ECO:0000256" key="1">
    <source>
        <dbReference type="SAM" id="MobiDB-lite"/>
    </source>
</evidence>
<reference evidence="2" key="1">
    <citation type="journal article" date="2023" name="Mol. Phylogenet. Evol.">
        <title>Genome-scale phylogeny and comparative genomics of the fungal order Sordariales.</title>
        <authorList>
            <person name="Hensen N."/>
            <person name="Bonometti L."/>
            <person name="Westerberg I."/>
            <person name="Brannstrom I.O."/>
            <person name="Guillou S."/>
            <person name="Cros-Aarteil S."/>
            <person name="Calhoun S."/>
            <person name="Haridas S."/>
            <person name="Kuo A."/>
            <person name="Mondo S."/>
            <person name="Pangilinan J."/>
            <person name="Riley R."/>
            <person name="LaButti K."/>
            <person name="Andreopoulos B."/>
            <person name="Lipzen A."/>
            <person name="Chen C."/>
            <person name="Yan M."/>
            <person name="Daum C."/>
            <person name="Ng V."/>
            <person name="Clum A."/>
            <person name="Steindorff A."/>
            <person name="Ohm R.A."/>
            <person name="Martin F."/>
            <person name="Silar P."/>
            <person name="Natvig D.O."/>
            <person name="Lalanne C."/>
            <person name="Gautier V."/>
            <person name="Ament-Velasquez S.L."/>
            <person name="Kruys A."/>
            <person name="Hutchinson M.I."/>
            <person name="Powell A.J."/>
            <person name="Barry K."/>
            <person name="Miller A.N."/>
            <person name="Grigoriev I.V."/>
            <person name="Debuchy R."/>
            <person name="Gladieux P."/>
            <person name="Hiltunen Thoren M."/>
            <person name="Johannesson H."/>
        </authorList>
    </citation>
    <scope>NUCLEOTIDE SEQUENCE</scope>
    <source>
        <strain evidence="2">PSN243</strain>
    </source>
</reference>
<feature type="compositionally biased region" description="Polar residues" evidence="1">
    <location>
        <begin position="43"/>
        <end position="83"/>
    </location>
</feature>
<feature type="compositionally biased region" description="Basic and acidic residues" evidence="1">
    <location>
        <begin position="24"/>
        <end position="35"/>
    </location>
</feature>
<name>A0AAV9GKE5_9PEZI</name>
<keyword evidence="3" id="KW-1185">Reference proteome</keyword>
<sequence length="478" mass="52521">MTSTTSTSRKRERSSSTVDNEIDTELHLLPTERRSAPPKKAVQFSNHTSRSQQVITISSDGAQGDGHNSSSSPRTADTPSTVCGNRDFEPHEYEMHGLVSSRDSATGNDAVVTETEERKANVPIVNLVDIDEHNGDVSTSTESPIPAVYEVPEVVEVTEDVVESIEIEPIEIAADNNGGVPDDSNASMTGTPTLNHAASVGMRRASSKQSDEPIKGDIFIDAVVLNSEVLLEAENAIVHTVKRVFEIMMPKHPELDRAEIMNLATISGNLHQIYETLGAVDEDDQDFAQWIKRHKAIYRREGADQICLREGAFDFLKSMQLHGMPVLVLAADPENASRTFKRLGLTKLIDGVFPNALLEVLDGHITFSSMHQDFVVGKHSYRFSPVIPMVKPSPIPGDLGEVLWVACTPYSFLWANRSGLQTCWLKVTNPNIDDSKAKFKVESISELGRLILDNNKPFTGLDPDDLISTTDEPDCTMT</sequence>
<organism evidence="2 3">
    <name type="scientific">Podospora aff. communis PSN243</name>
    <dbReference type="NCBI Taxonomy" id="3040156"/>
    <lineage>
        <taxon>Eukaryota</taxon>
        <taxon>Fungi</taxon>
        <taxon>Dikarya</taxon>
        <taxon>Ascomycota</taxon>
        <taxon>Pezizomycotina</taxon>
        <taxon>Sordariomycetes</taxon>
        <taxon>Sordariomycetidae</taxon>
        <taxon>Sordariales</taxon>
        <taxon>Podosporaceae</taxon>
        <taxon>Podospora</taxon>
    </lineage>
</organism>
<accession>A0AAV9GKE5</accession>
<dbReference type="Proteomes" id="UP001321760">
    <property type="component" value="Unassembled WGS sequence"/>
</dbReference>
<reference evidence="2" key="2">
    <citation type="submission" date="2023-05" db="EMBL/GenBank/DDBJ databases">
        <authorList>
            <consortium name="Lawrence Berkeley National Laboratory"/>
            <person name="Steindorff A."/>
            <person name="Hensen N."/>
            <person name="Bonometti L."/>
            <person name="Westerberg I."/>
            <person name="Brannstrom I.O."/>
            <person name="Guillou S."/>
            <person name="Cros-Aarteil S."/>
            <person name="Calhoun S."/>
            <person name="Haridas S."/>
            <person name="Kuo A."/>
            <person name="Mondo S."/>
            <person name="Pangilinan J."/>
            <person name="Riley R."/>
            <person name="Labutti K."/>
            <person name="Andreopoulos B."/>
            <person name="Lipzen A."/>
            <person name="Chen C."/>
            <person name="Yanf M."/>
            <person name="Daum C."/>
            <person name="Ng V."/>
            <person name="Clum A."/>
            <person name="Ohm R."/>
            <person name="Martin F."/>
            <person name="Silar P."/>
            <person name="Natvig D."/>
            <person name="Lalanne C."/>
            <person name="Gautier V."/>
            <person name="Ament-Velasquez S.L."/>
            <person name="Kruys A."/>
            <person name="Hutchinson M.I."/>
            <person name="Powell A.J."/>
            <person name="Barry K."/>
            <person name="Miller A.N."/>
            <person name="Grigoriev I.V."/>
            <person name="Debuchy R."/>
            <person name="Gladieux P."/>
            <person name="Thoren M.H."/>
            <person name="Johannesson H."/>
        </authorList>
    </citation>
    <scope>NUCLEOTIDE SEQUENCE</scope>
    <source>
        <strain evidence="2">PSN243</strain>
    </source>
</reference>
<proteinExistence type="predicted"/>
<dbReference type="AlphaFoldDB" id="A0AAV9GKE5"/>
<comment type="caution">
    <text evidence="2">The sequence shown here is derived from an EMBL/GenBank/DDBJ whole genome shotgun (WGS) entry which is preliminary data.</text>
</comment>
<dbReference type="InterPro" id="IPR036412">
    <property type="entry name" value="HAD-like_sf"/>
</dbReference>
<gene>
    <name evidence="2" type="ORF">QBC34DRAFT_381303</name>
</gene>
<protein>
    <submittedName>
        <fullName evidence="2">Uncharacterized protein</fullName>
    </submittedName>
</protein>
<evidence type="ECO:0000313" key="2">
    <source>
        <dbReference type="EMBL" id="KAK4448395.1"/>
    </source>
</evidence>
<evidence type="ECO:0000313" key="3">
    <source>
        <dbReference type="Proteomes" id="UP001321760"/>
    </source>
</evidence>
<dbReference type="InterPro" id="IPR023214">
    <property type="entry name" value="HAD_sf"/>
</dbReference>
<dbReference type="SUPFAM" id="SSF56784">
    <property type="entry name" value="HAD-like"/>
    <property type="match status" value="1"/>
</dbReference>
<dbReference type="EMBL" id="MU865943">
    <property type="protein sequence ID" value="KAK4448395.1"/>
    <property type="molecule type" value="Genomic_DNA"/>
</dbReference>
<feature type="region of interest" description="Disordered" evidence="1">
    <location>
        <begin position="1"/>
        <end position="88"/>
    </location>
</feature>
<dbReference type="Gene3D" id="3.40.50.1000">
    <property type="entry name" value="HAD superfamily/HAD-like"/>
    <property type="match status" value="1"/>
</dbReference>